<evidence type="ECO:0000256" key="1">
    <source>
        <dbReference type="SAM" id="Coils"/>
    </source>
</evidence>
<proteinExistence type="predicted"/>
<evidence type="ECO:0000313" key="2">
    <source>
        <dbReference type="EMBL" id="OWK99261.1"/>
    </source>
</evidence>
<keyword evidence="3" id="KW-1185">Reference proteome</keyword>
<gene>
    <name evidence="2" type="ORF">AP75_01885</name>
</gene>
<protein>
    <recommendedName>
        <fullName evidence="4">Tape measure domain-containing protein</fullName>
    </recommendedName>
</protein>
<dbReference type="EMBL" id="JASZ02000002">
    <property type="protein sequence ID" value="OWK99261.1"/>
    <property type="molecule type" value="Genomic_DNA"/>
</dbReference>
<evidence type="ECO:0008006" key="4">
    <source>
        <dbReference type="Google" id="ProtNLM"/>
    </source>
</evidence>
<name>A0A246BC95_9FLAO</name>
<dbReference type="NCBIfam" id="TIGR02675">
    <property type="entry name" value="tape_meas_nterm"/>
    <property type="match status" value="1"/>
</dbReference>
<organism evidence="2 3">
    <name type="scientific">Kaistella haifensis DSM 19056</name>
    <dbReference type="NCBI Taxonomy" id="1450526"/>
    <lineage>
        <taxon>Bacteria</taxon>
        <taxon>Pseudomonadati</taxon>
        <taxon>Bacteroidota</taxon>
        <taxon>Flavobacteriia</taxon>
        <taxon>Flavobacteriales</taxon>
        <taxon>Weeksellaceae</taxon>
        <taxon>Chryseobacterium group</taxon>
        <taxon>Kaistella</taxon>
    </lineage>
</organism>
<reference evidence="2 3" key="1">
    <citation type="submission" date="2014-01" db="EMBL/GenBank/DDBJ databases">
        <authorList>
            <consortium name="Genome Consortium for Active Teaching"/>
            <person name="Sontag T.C."/>
            <person name="Newman J.D."/>
        </authorList>
    </citation>
    <scope>NUCLEOTIDE SEQUENCE [LARGE SCALE GENOMIC DNA]</scope>
    <source>
        <strain evidence="2 3">DSM 19056</strain>
    </source>
</reference>
<sequence>MRDQMSGGLGKLGATSQSTFGRMAQHADKMNQRNRILGQSYDQLQSRIREVENTIRTSTITTQIASARRELASLQRQAGTHQGNIGGSGSSSGGIGVGGVALGSMIGNVGLQAATAFLGAVKEGIGSAISGSLQKEKDLVGLSTFIGKKDANVAYKNIRQDAQNSSYDTASLLKANRALISVDGNAKNAREDVMNLANAIAATGGGNDELQRMSINMQQIKSLGKASAMDIRQFGYAGINIYSLLSKATGKSMDEVKEMDVTYDLLAKSLAMARSKGGLYAGALEAQNATKGGRWEAMKDKAANTLTDIGDAMSPIIIQFLDLGTKALNFVAPAILKITPYIDLISKGLGTAIAYITGLSKSTGGWMDYLNIVSGIFGTIWDYSKTVSAQLGKIVGGILEWLGKSLIIKDIFRLIGWTLESIIKPIITWLGDALVWIWEKVLSPILDGLEAAYKWVRDIVTDDNNLTVQATKTIVNKDDPAAPSYQADLTRFKDKGIISDTEAKSKKNKESSKKAGDTISGGGPRVINITLGKFFETIQFTTLNNNESRDELEKLLMEMMGRVLYNGAQNG</sequence>
<dbReference type="AlphaFoldDB" id="A0A246BC95"/>
<accession>A0A246BC95</accession>
<dbReference type="Proteomes" id="UP000197587">
    <property type="component" value="Unassembled WGS sequence"/>
</dbReference>
<keyword evidence="1" id="KW-0175">Coiled coil</keyword>
<comment type="caution">
    <text evidence="2">The sequence shown here is derived from an EMBL/GenBank/DDBJ whole genome shotgun (WGS) entry which is preliminary data.</text>
</comment>
<feature type="coiled-coil region" evidence="1">
    <location>
        <begin position="34"/>
        <end position="84"/>
    </location>
</feature>
<reference evidence="2 3" key="2">
    <citation type="submission" date="2017-05" db="EMBL/GenBank/DDBJ databases">
        <title>Genome of Chryseobacterium haifense.</title>
        <authorList>
            <person name="Newman J.D."/>
        </authorList>
    </citation>
    <scope>NUCLEOTIDE SEQUENCE [LARGE SCALE GENOMIC DNA]</scope>
    <source>
        <strain evidence="2 3">DSM 19056</strain>
    </source>
</reference>
<dbReference type="InterPro" id="IPR013491">
    <property type="entry name" value="Tape_meas_N"/>
</dbReference>
<evidence type="ECO:0000313" key="3">
    <source>
        <dbReference type="Proteomes" id="UP000197587"/>
    </source>
</evidence>